<sequence length="71" mass="7657">MLEFVFNKVRLKALIDESPDDQDEVLVQLAFSMGKDSIFPATVIARCQKTGDVSEKGGSEINGCPRPPGCG</sequence>
<keyword evidence="2" id="KW-1185">Reference proteome</keyword>
<dbReference type="Proteomes" id="UP000232883">
    <property type="component" value="Chromosome"/>
</dbReference>
<dbReference type="RefSeq" id="WP_100990579.1">
    <property type="nucleotide sequence ID" value="NZ_CP025096.1"/>
</dbReference>
<gene>
    <name evidence="1" type="ORF">CWM47_23310</name>
</gene>
<protein>
    <submittedName>
        <fullName evidence="1">Uncharacterized protein</fullName>
    </submittedName>
</protein>
<accession>A0A2K8Z3V7</accession>
<organism evidence="1 2">
    <name type="scientific">Spirosoma pollinicola</name>
    <dbReference type="NCBI Taxonomy" id="2057025"/>
    <lineage>
        <taxon>Bacteria</taxon>
        <taxon>Pseudomonadati</taxon>
        <taxon>Bacteroidota</taxon>
        <taxon>Cytophagia</taxon>
        <taxon>Cytophagales</taxon>
        <taxon>Cytophagaceae</taxon>
        <taxon>Spirosoma</taxon>
    </lineage>
</organism>
<name>A0A2K8Z3V7_9BACT</name>
<reference evidence="1 2" key="1">
    <citation type="submission" date="2017-11" db="EMBL/GenBank/DDBJ databases">
        <title>Taxonomic description and genome sequences of Spirosoma HA7 sp. nov., isolated from pollen microhabitat of Corylus avellana.</title>
        <authorList>
            <person name="Ambika Manirajan B."/>
            <person name="Suarez C."/>
            <person name="Ratering S."/>
            <person name="Geissler-Plaum R."/>
            <person name="Cardinale M."/>
            <person name="Sylvia S."/>
        </authorList>
    </citation>
    <scope>NUCLEOTIDE SEQUENCE [LARGE SCALE GENOMIC DNA]</scope>
    <source>
        <strain evidence="1 2">HA7</strain>
    </source>
</reference>
<proteinExistence type="predicted"/>
<evidence type="ECO:0000313" key="1">
    <source>
        <dbReference type="EMBL" id="AUD04514.1"/>
    </source>
</evidence>
<dbReference type="EMBL" id="CP025096">
    <property type="protein sequence ID" value="AUD04514.1"/>
    <property type="molecule type" value="Genomic_DNA"/>
</dbReference>
<dbReference type="AlphaFoldDB" id="A0A2K8Z3V7"/>
<evidence type="ECO:0000313" key="2">
    <source>
        <dbReference type="Proteomes" id="UP000232883"/>
    </source>
</evidence>
<dbReference type="KEGG" id="spir:CWM47_23310"/>
<dbReference type="OrthoDB" id="965395at2"/>